<sequence length="195" mass="21591">MFQEFLDLRGCGALDDSSAAVLASLANLQVLVLSDTGVTSTTVAAVAENCRRLEMLDVSRISRFSKEAALLLPLHLLRLTRLKLTKNSAVDDEVVRDCLSRLKRLALLDVSHCWRVTSGFCVPPLPQNPDGMSLRRLGLFGCNVERQRVQDALRDAGAAKVQLSLHHELPMFDLPCVYSNLPNLDLRCRTFIEGC</sequence>
<evidence type="ECO:0000313" key="2">
    <source>
        <dbReference type="Proteomes" id="UP000028821"/>
    </source>
</evidence>
<evidence type="ECO:0000313" key="1">
    <source>
        <dbReference type="EMBL" id="KFH17819.1"/>
    </source>
</evidence>
<dbReference type="EMBL" id="AEXC02000167">
    <property type="protein sequence ID" value="KFH17819.1"/>
    <property type="molecule type" value="Genomic_DNA"/>
</dbReference>
<accession>A0A086QYY7</accession>
<dbReference type="VEuPathDB" id="ToxoDB:TGMAS_313200B"/>
<name>A0A086QYY7_TOXGO</name>
<dbReference type="Proteomes" id="UP000028821">
    <property type="component" value="Unassembled WGS sequence"/>
</dbReference>
<gene>
    <name evidence="1" type="ORF">TGMAS_313200B</name>
</gene>
<comment type="caution">
    <text evidence="1">The sequence shown here is derived from an EMBL/GenBank/DDBJ whole genome shotgun (WGS) entry which is preliminary data.</text>
</comment>
<dbReference type="InterPro" id="IPR032675">
    <property type="entry name" value="LRR_dom_sf"/>
</dbReference>
<dbReference type="Gene3D" id="3.80.10.10">
    <property type="entry name" value="Ribonuclease Inhibitor"/>
    <property type="match status" value="1"/>
</dbReference>
<dbReference type="OrthoDB" id="354817at2759"/>
<protein>
    <submittedName>
        <fullName evidence="1">Leucine rich repeat-containing protein</fullName>
    </submittedName>
</protein>
<organism evidence="1 2">
    <name type="scientific">Toxoplasma gondii MAS</name>
    <dbReference type="NCBI Taxonomy" id="943118"/>
    <lineage>
        <taxon>Eukaryota</taxon>
        <taxon>Sar</taxon>
        <taxon>Alveolata</taxon>
        <taxon>Apicomplexa</taxon>
        <taxon>Conoidasida</taxon>
        <taxon>Coccidia</taxon>
        <taxon>Eucoccidiorida</taxon>
        <taxon>Eimeriorina</taxon>
        <taxon>Sarcocystidae</taxon>
        <taxon>Toxoplasma</taxon>
    </lineage>
</organism>
<dbReference type="SUPFAM" id="SSF52047">
    <property type="entry name" value="RNI-like"/>
    <property type="match status" value="1"/>
</dbReference>
<dbReference type="GO" id="GO:0019005">
    <property type="term" value="C:SCF ubiquitin ligase complex"/>
    <property type="evidence" value="ECO:0007669"/>
    <property type="project" value="TreeGrafter"/>
</dbReference>
<proteinExistence type="predicted"/>
<dbReference type="AlphaFoldDB" id="A0A086QYY7"/>
<dbReference type="PANTHER" id="PTHR13318">
    <property type="entry name" value="PARTNER OF PAIRED, ISOFORM B-RELATED"/>
    <property type="match status" value="1"/>
</dbReference>
<dbReference type="GO" id="GO:0031146">
    <property type="term" value="P:SCF-dependent proteasomal ubiquitin-dependent protein catabolic process"/>
    <property type="evidence" value="ECO:0007669"/>
    <property type="project" value="TreeGrafter"/>
</dbReference>
<reference evidence="1 2" key="1">
    <citation type="submission" date="2014-04" db="EMBL/GenBank/DDBJ databases">
        <authorList>
            <person name="Sibley D."/>
            <person name="Venepally P."/>
            <person name="Karamycheva S."/>
            <person name="Hadjithomas M."/>
            <person name="Khan A."/>
            <person name="Brunk B."/>
            <person name="Roos D."/>
            <person name="Caler E."/>
            <person name="Lorenzi H."/>
        </authorList>
    </citation>
    <scope>NUCLEOTIDE SEQUENCE [LARGE SCALE GENOMIC DNA]</scope>
    <source>
        <strain evidence="1 2">MAS</strain>
    </source>
</reference>